<reference evidence="1" key="1">
    <citation type="submission" date="2022-11" db="EMBL/GenBank/DDBJ databases">
        <title>Centuries of genome instability and evolution in soft-shell clam transmissible cancer (bioRxiv).</title>
        <authorList>
            <person name="Hart S.F.M."/>
            <person name="Yonemitsu M.A."/>
            <person name="Giersch R.M."/>
            <person name="Beal B.F."/>
            <person name="Arriagada G."/>
            <person name="Davis B.W."/>
            <person name="Ostrander E.A."/>
            <person name="Goff S.P."/>
            <person name="Metzger M.J."/>
        </authorList>
    </citation>
    <scope>NUCLEOTIDE SEQUENCE</scope>
    <source>
        <strain evidence="1">MELC-2E11</strain>
        <tissue evidence="1">Siphon/mantle</tissue>
    </source>
</reference>
<dbReference type="InterPro" id="IPR027417">
    <property type="entry name" value="P-loop_NTPase"/>
</dbReference>
<dbReference type="Gene3D" id="3.40.50.300">
    <property type="entry name" value="P-loop containing nucleotide triphosphate hydrolases"/>
    <property type="match status" value="1"/>
</dbReference>
<dbReference type="InterPro" id="IPR051135">
    <property type="entry name" value="Gal/GlcNAc/GalNAc_ST"/>
</dbReference>
<dbReference type="SUPFAM" id="SSF52540">
    <property type="entry name" value="P-loop containing nucleoside triphosphate hydrolases"/>
    <property type="match status" value="1"/>
</dbReference>
<evidence type="ECO:0008006" key="3">
    <source>
        <dbReference type="Google" id="ProtNLM"/>
    </source>
</evidence>
<dbReference type="PANTHER" id="PTHR10704:SF44">
    <property type="entry name" value="LD35051P-RELATED"/>
    <property type="match status" value="1"/>
</dbReference>
<dbReference type="Pfam" id="PF13469">
    <property type="entry name" value="Sulfotransfer_3"/>
    <property type="match status" value="1"/>
</dbReference>
<proteinExistence type="predicted"/>
<sequence>YRYNVSCLQENRIYFSRRLVRASCGRVLLVRTAGKRTTEVWKPFVDCFKRKDESCAQVLQDSCKHSEHRMVKILRIDVKSVGSMLETNPRLKMVLLFRDPRGSMNSRLTTAFYQKYVRNISQISNNADMLCSRMRADMSAGKKLKIKYPGRVILIQYEDLDDSENKLNKLYDFLNIEPPKQRTVTVVKMVNMSMINLQGFILLATDMKCHFM</sequence>
<gene>
    <name evidence="1" type="ORF">MAR_030743</name>
</gene>
<accession>A0ABY7F4M9</accession>
<feature type="non-terminal residue" evidence="1">
    <location>
        <position position="1"/>
    </location>
</feature>
<organism evidence="1 2">
    <name type="scientific">Mya arenaria</name>
    <name type="common">Soft-shell clam</name>
    <dbReference type="NCBI Taxonomy" id="6604"/>
    <lineage>
        <taxon>Eukaryota</taxon>
        <taxon>Metazoa</taxon>
        <taxon>Spiralia</taxon>
        <taxon>Lophotrochozoa</taxon>
        <taxon>Mollusca</taxon>
        <taxon>Bivalvia</taxon>
        <taxon>Autobranchia</taxon>
        <taxon>Heteroconchia</taxon>
        <taxon>Euheterodonta</taxon>
        <taxon>Imparidentia</taxon>
        <taxon>Neoheterodontei</taxon>
        <taxon>Myida</taxon>
        <taxon>Myoidea</taxon>
        <taxon>Myidae</taxon>
        <taxon>Mya</taxon>
    </lineage>
</organism>
<protein>
    <recommendedName>
        <fullName evidence="3">Sulfotransferase</fullName>
    </recommendedName>
</protein>
<name>A0ABY7F4M9_MYAAR</name>
<evidence type="ECO:0000313" key="1">
    <source>
        <dbReference type="EMBL" id="WAR16149.1"/>
    </source>
</evidence>
<evidence type="ECO:0000313" key="2">
    <source>
        <dbReference type="Proteomes" id="UP001164746"/>
    </source>
</evidence>
<keyword evidence="2" id="KW-1185">Reference proteome</keyword>
<dbReference type="PANTHER" id="PTHR10704">
    <property type="entry name" value="CARBOHYDRATE SULFOTRANSFERASE"/>
    <property type="match status" value="1"/>
</dbReference>
<dbReference type="EMBL" id="CP111021">
    <property type="protein sequence ID" value="WAR16149.1"/>
    <property type="molecule type" value="Genomic_DNA"/>
</dbReference>
<dbReference type="Proteomes" id="UP001164746">
    <property type="component" value="Chromosome 10"/>
</dbReference>